<name>A0A3E3JY45_9FIRM</name>
<comment type="caution">
    <text evidence="1">The sequence shown here is derived from an EMBL/GenBank/DDBJ whole genome shotgun (WGS) entry which is preliminary data.</text>
</comment>
<evidence type="ECO:0000313" key="1">
    <source>
        <dbReference type="EMBL" id="RGE84384.1"/>
    </source>
</evidence>
<dbReference type="AlphaFoldDB" id="A0A3E3JY45"/>
<keyword evidence="2" id="KW-1185">Reference proteome</keyword>
<gene>
    <name evidence="1" type="ORF">DW016_15565</name>
</gene>
<sequence>MTLELEKLITEIRQDYQIPPYFQDTGLMRYLEEGKARLDFLNPGQSLDDDYTFRMLLKNYVYYAYHHKVNEWEDNYKALILSWQMGSEVKTHADA</sequence>
<dbReference type="EMBL" id="QVLX01000017">
    <property type="protein sequence ID" value="RGE84384.1"/>
    <property type="molecule type" value="Genomic_DNA"/>
</dbReference>
<organism evidence="1 2">
    <name type="scientific">Sellimonas intestinalis</name>
    <dbReference type="NCBI Taxonomy" id="1653434"/>
    <lineage>
        <taxon>Bacteria</taxon>
        <taxon>Bacillati</taxon>
        <taxon>Bacillota</taxon>
        <taxon>Clostridia</taxon>
        <taxon>Lachnospirales</taxon>
        <taxon>Lachnospiraceae</taxon>
        <taxon>Sellimonas</taxon>
    </lineage>
</organism>
<proteinExistence type="predicted"/>
<dbReference type="Proteomes" id="UP000261080">
    <property type="component" value="Unassembled WGS sequence"/>
</dbReference>
<evidence type="ECO:0008006" key="3">
    <source>
        <dbReference type="Google" id="ProtNLM"/>
    </source>
</evidence>
<evidence type="ECO:0000313" key="2">
    <source>
        <dbReference type="Proteomes" id="UP000261080"/>
    </source>
</evidence>
<protein>
    <recommendedName>
        <fullName evidence="3">Phage gp6-like head-tail connector protein</fullName>
    </recommendedName>
</protein>
<accession>A0A3E3JY45</accession>
<dbReference type="OrthoDB" id="3035868at2"/>
<reference evidence="1 2" key="1">
    <citation type="submission" date="2018-08" db="EMBL/GenBank/DDBJ databases">
        <title>A genome reference for cultivated species of the human gut microbiota.</title>
        <authorList>
            <person name="Zou Y."/>
            <person name="Xue W."/>
            <person name="Luo G."/>
        </authorList>
    </citation>
    <scope>NUCLEOTIDE SEQUENCE [LARGE SCALE GENOMIC DNA]</scope>
    <source>
        <strain evidence="1 2">AF37-2AT</strain>
    </source>
</reference>